<dbReference type="InterPro" id="IPR002939">
    <property type="entry name" value="DnaJ_C"/>
</dbReference>
<sequence length="823" mass="93429">MRLIEPLLLGLAVFAEIVLSGRDFYKILGVSRNANANQIKKAYRKLAKELHPDKHHGDDSAHEKFQDLGAAYETLSDKEKRAIYDRSGEEGVNKMGNGGGGHDPFSSFFGDFFGGGGGERDERVPRGADVVVDLWVSLEELYSGHFVEVKRKKAVYKAASGTRQCNCRHEMRTEQMGMGRFQMYQVKVCDECPNVKLAQETRTLEVEVESGAEDGDEQVFVGEGEPHVDGEPGDLKFRVRTQKHPRFERKGDDLYTNVTVSLQDALVGFSMEIDHLDGHKVQIVREKVTWPGARIKKKEEGMPSKEDSNTKGSLFIIFDVQFPKGEISQIQKDAIMEILQQQDVNPVIYNGYRPNYKYDALLSHLVFPSDPTRTFKKRAFQLCADCDEDESSAKGTGVLISVCLSCPTFHCLTHLLPHLRDAKHAFALSLETGYIYCLRCGDFVYDRLMEVTRMEALNKLRSNLGLSVLSSWNPSDEDLSRLARSKSSDGAVIRPRSINYTGPVRGLVNMGNTCFMNCILQSLLHSPSLRDFFLSHHHRCNNVPPTSCLVCEMQNAFQFFYNANNRHSFVPHTMLHTVWTRSSLTGYSQHDAHEFFITAIEMLHKDSRSEEAFKSPTLNHASRDCKCIIDQLFTGQLQSDLFCLSCGNISTKVDPCWDISLNLPQGERELSLERCLEGYVCSEVLDSSFPCSRCRSEGLQKQLSFLKTPVICVLHLKRFEHDTHLRKKMTTRVTFAEKLDMSPYTTSCRKQPKLFDGKNGSAAHINRRSFEYTLFAVVQHEGSLDSGHYTAFVRSNNTWYLCDDERIRTVPVEKVRELSRRRM</sequence>
<dbReference type="Pfam" id="PF00226">
    <property type="entry name" value="DnaJ"/>
    <property type="match status" value="1"/>
</dbReference>
<dbReference type="EC" id="3.4.19.12" evidence="1"/>
<dbReference type="Gene3D" id="3.90.70.10">
    <property type="entry name" value="Cysteine proteinases"/>
    <property type="match status" value="1"/>
</dbReference>
<keyword evidence="3" id="KW-1185">Reference proteome</keyword>
<dbReference type="InterPro" id="IPR018200">
    <property type="entry name" value="USP_CS"/>
</dbReference>
<accession>A0A8R1UFE7</accession>
<dbReference type="AlphaFoldDB" id="A0A2A6CIP5"/>
<dbReference type="InterPro" id="IPR001394">
    <property type="entry name" value="Peptidase_C19_UCH"/>
</dbReference>
<dbReference type="CDD" id="cd06257">
    <property type="entry name" value="DnaJ"/>
    <property type="match status" value="1"/>
</dbReference>
<dbReference type="Gene3D" id="1.10.287.110">
    <property type="entry name" value="DnaJ domain"/>
    <property type="match status" value="1"/>
</dbReference>
<dbReference type="CDD" id="cd10747">
    <property type="entry name" value="DnaJ_C"/>
    <property type="match status" value="1"/>
</dbReference>
<dbReference type="PRINTS" id="PR00625">
    <property type="entry name" value="JDOMAIN"/>
</dbReference>
<dbReference type="PROSITE" id="PS50271">
    <property type="entry name" value="ZF_UBP"/>
    <property type="match status" value="1"/>
</dbReference>
<dbReference type="FunFam" id="2.60.260.20:FF:000013">
    <property type="entry name" value="DnaJ subfamily B member 11"/>
    <property type="match status" value="1"/>
</dbReference>
<keyword evidence="1" id="KW-0645">Protease</keyword>
<reference evidence="2" key="2">
    <citation type="submission" date="2022-06" db="UniProtKB">
        <authorList>
            <consortium name="EnsemblMetazoa"/>
        </authorList>
    </citation>
    <scope>IDENTIFICATION</scope>
    <source>
        <strain evidence="2">PS312</strain>
    </source>
</reference>
<dbReference type="SMART" id="SM00271">
    <property type="entry name" value="DnaJ"/>
    <property type="match status" value="1"/>
</dbReference>
<dbReference type="PROSITE" id="PS50235">
    <property type="entry name" value="USP_3"/>
    <property type="match status" value="1"/>
</dbReference>
<keyword evidence="1" id="KW-0833">Ubl conjugation pathway</keyword>
<reference evidence="3" key="1">
    <citation type="journal article" date="2008" name="Nat. Genet.">
        <title>The Pristionchus pacificus genome provides a unique perspective on nematode lifestyle and parasitism.</title>
        <authorList>
            <person name="Dieterich C."/>
            <person name="Clifton S.W."/>
            <person name="Schuster L.N."/>
            <person name="Chinwalla A."/>
            <person name="Delehaunty K."/>
            <person name="Dinkelacker I."/>
            <person name="Fulton L."/>
            <person name="Fulton R."/>
            <person name="Godfrey J."/>
            <person name="Minx P."/>
            <person name="Mitreva M."/>
            <person name="Roeseler W."/>
            <person name="Tian H."/>
            <person name="Witte H."/>
            <person name="Yang S.P."/>
            <person name="Wilson R.K."/>
            <person name="Sommer R.J."/>
        </authorList>
    </citation>
    <scope>NUCLEOTIDE SEQUENCE [LARGE SCALE GENOMIC DNA]</scope>
    <source>
        <strain evidence="3">PS312</strain>
    </source>
</reference>
<dbReference type="GO" id="GO:0008270">
    <property type="term" value="F:zinc ion binding"/>
    <property type="evidence" value="ECO:0007669"/>
    <property type="project" value="InterPro"/>
</dbReference>
<evidence type="ECO:0000313" key="2">
    <source>
        <dbReference type="EnsemblMetazoa" id="PPA25344.1"/>
    </source>
</evidence>
<dbReference type="Proteomes" id="UP000005239">
    <property type="component" value="Unassembled WGS sequence"/>
</dbReference>
<name>A0A2A6CIP5_PRIPA</name>
<dbReference type="PROSITE" id="PS50076">
    <property type="entry name" value="DNAJ_2"/>
    <property type="match status" value="1"/>
</dbReference>
<dbReference type="InterPro" id="IPR051736">
    <property type="entry name" value="DnaJ-B11-like"/>
</dbReference>
<dbReference type="PANTHER" id="PTHR44298">
    <property type="entry name" value="DNAJ HOMOLOG SUBFAMILY B MEMBER 11"/>
    <property type="match status" value="1"/>
</dbReference>
<accession>A0A2A6CIP5</accession>
<dbReference type="GO" id="GO:0005783">
    <property type="term" value="C:endoplasmic reticulum"/>
    <property type="evidence" value="ECO:0000318"/>
    <property type="project" value="GO_Central"/>
</dbReference>
<dbReference type="GO" id="GO:0016579">
    <property type="term" value="P:protein deubiquitination"/>
    <property type="evidence" value="ECO:0007669"/>
    <property type="project" value="InterPro"/>
</dbReference>
<dbReference type="SUPFAM" id="SSF54001">
    <property type="entry name" value="Cysteine proteinases"/>
    <property type="match status" value="1"/>
</dbReference>
<organism evidence="2 3">
    <name type="scientific">Pristionchus pacificus</name>
    <name type="common">Parasitic nematode worm</name>
    <dbReference type="NCBI Taxonomy" id="54126"/>
    <lineage>
        <taxon>Eukaryota</taxon>
        <taxon>Metazoa</taxon>
        <taxon>Ecdysozoa</taxon>
        <taxon>Nematoda</taxon>
        <taxon>Chromadorea</taxon>
        <taxon>Rhabditida</taxon>
        <taxon>Rhabditina</taxon>
        <taxon>Diplogasteromorpha</taxon>
        <taxon>Diplogasteroidea</taxon>
        <taxon>Neodiplogasteridae</taxon>
        <taxon>Pristionchus</taxon>
    </lineage>
</organism>
<dbReference type="GO" id="GO:0006508">
    <property type="term" value="P:proteolysis"/>
    <property type="evidence" value="ECO:0007669"/>
    <property type="project" value="UniProtKB-KW"/>
</dbReference>
<keyword evidence="1" id="KW-0788">Thiol protease</keyword>
<dbReference type="PROSITE" id="PS00636">
    <property type="entry name" value="DNAJ_1"/>
    <property type="match status" value="1"/>
</dbReference>
<dbReference type="EnsemblMetazoa" id="PPA25344.1">
    <property type="protein sequence ID" value="PPA25344.1"/>
    <property type="gene ID" value="WBGene00114898"/>
</dbReference>
<dbReference type="GO" id="GO:0006457">
    <property type="term" value="P:protein folding"/>
    <property type="evidence" value="ECO:0007669"/>
    <property type="project" value="InterPro"/>
</dbReference>
<evidence type="ECO:0000313" key="3">
    <source>
        <dbReference type="Proteomes" id="UP000005239"/>
    </source>
</evidence>
<dbReference type="InterPro" id="IPR001607">
    <property type="entry name" value="Znf_UBP"/>
</dbReference>
<evidence type="ECO:0000256" key="1">
    <source>
        <dbReference type="RuleBase" id="RU366025"/>
    </source>
</evidence>
<comment type="similarity">
    <text evidence="1">Belongs to the peptidase C19 family.</text>
</comment>
<dbReference type="GO" id="GO:0051787">
    <property type="term" value="F:misfolded protein binding"/>
    <property type="evidence" value="ECO:0000318"/>
    <property type="project" value="GO_Central"/>
</dbReference>
<dbReference type="SUPFAM" id="SSF57850">
    <property type="entry name" value="RING/U-box"/>
    <property type="match status" value="1"/>
</dbReference>
<proteinExistence type="inferred from homology"/>
<dbReference type="InterPro" id="IPR036869">
    <property type="entry name" value="J_dom_sf"/>
</dbReference>
<dbReference type="Gene3D" id="2.60.260.20">
    <property type="entry name" value="Urease metallochaperone UreE, N-terminal domain"/>
    <property type="match status" value="2"/>
</dbReference>
<protein>
    <recommendedName>
        <fullName evidence="1">Ubiquitin carboxyl-terminal hydrolase</fullName>
        <ecNumber evidence="1">3.4.19.12</ecNumber>
    </recommendedName>
</protein>
<keyword evidence="1" id="KW-0378">Hydrolase</keyword>
<dbReference type="InterPro" id="IPR018253">
    <property type="entry name" value="DnaJ_domain_CS"/>
</dbReference>
<dbReference type="GO" id="GO:0051082">
    <property type="term" value="F:unfolded protein binding"/>
    <property type="evidence" value="ECO:0000318"/>
    <property type="project" value="GO_Central"/>
</dbReference>
<dbReference type="SUPFAM" id="SSF46565">
    <property type="entry name" value="Chaperone J-domain"/>
    <property type="match status" value="1"/>
</dbReference>
<dbReference type="GO" id="GO:0051604">
    <property type="term" value="P:protein maturation"/>
    <property type="evidence" value="ECO:0000318"/>
    <property type="project" value="GO_Central"/>
</dbReference>
<dbReference type="PANTHER" id="PTHR44298:SF1">
    <property type="entry name" value="DNAJ HOMOLOG SUBFAMILY B MEMBER 11"/>
    <property type="match status" value="1"/>
</dbReference>
<dbReference type="InterPro" id="IPR038765">
    <property type="entry name" value="Papain-like_cys_pep_sf"/>
</dbReference>
<dbReference type="PROSITE" id="PS00973">
    <property type="entry name" value="USP_2"/>
    <property type="match status" value="1"/>
</dbReference>
<dbReference type="InterPro" id="IPR028889">
    <property type="entry name" value="USP"/>
</dbReference>
<dbReference type="InterPro" id="IPR013083">
    <property type="entry name" value="Znf_RING/FYVE/PHD"/>
</dbReference>
<dbReference type="Gene3D" id="3.30.40.10">
    <property type="entry name" value="Zinc/RING finger domain, C3HC4 (zinc finger)"/>
    <property type="match status" value="1"/>
</dbReference>
<dbReference type="InterPro" id="IPR008971">
    <property type="entry name" value="HSP40/DnaJ_pept-bd"/>
</dbReference>
<gene>
    <name evidence="2" type="primary">WBGene00114898</name>
</gene>
<dbReference type="GO" id="GO:0004843">
    <property type="term" value="F:cysteine-type deubiquitinase activity"/>
    <property type="evidence" value="ECO:0007669"/>
    <property type="project" value="UniProtKB-UniRule"/>
</dbReference>
<dbReference type="InterPro" id="IPR001623">
    <property type="entry name" value="DnaJ_domain"/>
</dbReference>
<dbReference type="SUPFAM" id="SSF49493">
    <property type="entry name" value="HSP40/DnaJ peptide-binding domain"/>
    <property type="match status" value="2"/>
</dbReference>
<dbReference type="Pfam" id="PF00443">
    <property type="entry name" value="UCH"/>
    <property type="match status" value="1"/>
</dbReference>
<dbReference type="PROSITE" id="PS00972">
    <property type="entry name" value="USP_1"/>
    <property type="match status" value="1"/>
</dbReference>
<comment type="catalytic activity">
    <reaction evidence="1">
        <text>Thiol-dependent hydrolysis of ester, thioester, amide, peptide and isopeptide bonds formed by the C-terminal Gly of ubiquitin (a 76-residue protein attached to proteins as an intracellular targeting signal).</text>
        <dbReference type="EC" id="3.4.19.12"/>
    </reaction>
</comment>
<dbReference type="Pfam" id="PF02148">
    <property type="entry name" value="zf-UBP"/>
    <property type="match status" value="1"/>
</dbReference>
<dbReference type="Pfam" id="PF01556">
    <property type="entry name" value="DnaJ_C"/>
    <property type="match status" value="1"/>
</dbReference>